<dbReference type="InterPro" id="IPR002645">
    <property type="entry name" value="STAS_dom"/>
</dbReference>
<evidence type="ECO:0000313" key="5">
    <source>
        <dbReference type="Proteomes" id="UP001631993"/>
    </source>
</evidence>
<evidence type="ECO:0000313" key="4">
    <source>
        <dbReference type="EMBL" id="MFM9648912.1"/>
    </source>
</evidence>
<dbReference type="PANTHER" id="PTHR33495">
    <property type="entry name" value="ANTI-SIGMA FACTOR ANTAGONIST TM_1081-RELATED-RELATED"/>
    <property type="match status" value="1"/>
</dbReference>
<dbReference type="PROSITE" id="PS50801">
    <property type="entry name" value="STAS"/>
    <property type="match status" value="1"/>
</dbReference>
<dbReference type="Gene3D" id="3.30.750.24">
    <property type="entry name" value="STAS domain"/>
    <property type="match status" value="1"/>
</dbReference>
<gene>
    <name evidence="4" type="ORF">ACKI1S_22490</name>
</gene>
<sequence length="137" mass="14508">MSDTSIVSTPHPTERTVGGTTVATVRGEIDLLTAPGLAARLDVLTAGPCPDLVLDLGRVSFMDCTGLGVLCRARNRVLARHGRLRLVTHSTFFQQTLRRTGLAGVFEVLPCLPGYVADMPTAEADNVTAARPAPGLR</sequence>
<feature type="domain" description="STAS" evidence="3">
    <location>
        <begin position="10"/>
        <end position="119"/>
    </location>
</feature>
<dbReference type="NCBIfam" id="TIGR00377">
    <property type="entry name" value="ant_ant_sig"/>
    <property type="match status" value="1"/>
</dbReference>
<accession>A0ABW9ILS1</accession>
<dbReference type="SUPFAM" id="SSF52091">
    <property type="entry name" value="SpoIIaa-like"/>
    <property type="match status" value="1"/>
</dbReference>
<keyword evidence="5" id="KW-1185">Reference proteome</keyword>
<dbReference type="InterPro" id="IPR003658">
    <property type="entry name" value="Anti-sigma_ant"/>
</dbReference>
<dbReference type="RefSeq" id="WP_369280591.1">
    <property type="nucleotide sequence ID" value="NZ_JBJVMW010000025.1"/>
</dbReference>
<dbReference type="EMBL" id="JBJVNE010000011">
    <property type="protein sequence ID" value="MFM9648912.1"/>
    <property type="molecule type" value="Genomic_DNA"/>
</dbReference>
<name>A0ABW9ILS1_STRGJ</name>
<evidence type="ECO:0000259" key="3">
    <source>
        <dbReference type="PROSITE" id="PS50801"/>
    </source>
</evidence>
<dbReference type="Proteomes" id="UP001631993">
    <property type="component" value="Unassembled WGS sequence"/>
</dbReference>
<dbReference type="PANTHER" id="PTHR33495:SF2">
    <property type="entry name" value="ANTI-SIGMA FACTOR ANTAGONIST TM_1081-RELATED"/>
    <property type="match status" value="1"/>
</dbReference>
<protein>
    <recommendedName>
        <fullName evidence="2">Anti-sigma factor antagonist</fullName>
    </recommendedName>
</protein>
<comment type="similarity">
    <text evidence="1 2">Belongs to the anti-sigma-factor antagonist family.</text>
</comment>
<comment type="caution">
    <text evidence="4">The sequence shown here is derived from an EMBL/GenBank/DDBJ whole genome shotgun (WGS) entry which is preliminary data.</text>
</comment>
<dbReference type="InterPro" id="IPR036513">
    <property type="entry name" value="STAS_dom_sf"/>
</dbReference>
<evidence type="ECO:0000256" key="1">
    <source>
        <dbReference type="ARBA" id="ARBA00009013"/>
    </source>
</evidence>
<evidence type="ECO:0000256" key="2">
    <source>
        <dbReference type="RuleBase" id="RU003749"/>
    </source>
</evidence>
<organism evidence="4 5">
    <name type="scientific">Streptomyces galilaeus</name>
    <dbReference type="NCBI Taxonomy" id="33899"/>
    <lineage>
        <taxon>Bacteria</taxon>
        <taxon>Bacillati</taxon>
        <taxon>Actinomycetota</taxon>
        <taxon>Actinomycetes</taxon>
        <taxon>Kitasatosporales</taxon>
        <taxon>Streptomycetaceae</taxon>
        <taxon>Streptomyces</taxon>
    </lineage>
</organism>
<reference evidence="4 5" key="1">
    <citation type="submission" date="2024-12" db="EMBL/GenBank/DDBJ databases">
        <title>Forecasting of Potato common scab and diversities of Pathogenic streptomyces spp. in china.</title>
        <authorList>
            <person name="Handique U."/>
            <person name="Wu J."/>
        </authorList>
    </citation>
    <scope>NUCLEOTIDE SEQUENCE [LARGE SCALE GENOMIC DNA]</scope>
    <source>
        <strain evidence="4 5">ZRIMU1585</strain>
    </source>
</reference>
<dbReference type="Pfam" id="PF01740">
    <property type="entry name" value="STAS"/>
    <property type="match status" value="1"/>
</dbReference>
<proteinExistence type="inferred from homology"/>
<dbReference type="CDD" id="cd07043">
    <property type="entry name" value="STAS_anti-anti-sigma_factors"/>
    <property type="match status" value="1"/>
</dbReference>